<sequence>MDIYKIFGAFGLILISIGIITKQRKKQDLYYIVGGILLEIYSIYIGDKIFIVLQLIFILSAIFDYFKKINKTNIQNN</sequence>
<evidence type="ECO:0000313" key="3">
    <source>
        <dbReference type="Proteomes" id="UP000177067"/>
    </source>
</evidence>
<dbReference type="Proteomes" id="UP000177067">
    <property type="component" value="Unassembled WGS sequence"/>
</dbReference>
<evidence type="ECO:0000313" key="2">
    <source>
        <dbReference type="EMBL" id="OGH59951.1"/>
    </source>
</evidence>
<gene>
    <name evidence="2" type="ORF">A2725_01805</name>
</gene>
<accession>A0A1F6LKP2</accession>
<feature type="transmembrane region" description="Helical" evidence="1">
    <location>
        <begin position="28"/>
        <end position="44"/>
    </location>
</feature>
<reference evidence="2 3" key="1">
    <citation type="journal article" date="2016" name="Nat. Commun.">
        <title>Thousands of microbial genomes shed light on interconnected biogeochemical processes in an aquifer system.</title>
        <authorList>
            <person name="Anantharaman K."/>
            <person name="Brown C.T."/>
            <person name="Hug L.A."/>
            <person name="Sharon I."/>
            <person name="Castelle C.J."/>
            <person name="Probst A.J."/>
            <person name="Thomas B.C."/>
            <person name="Singh A."/>
            <person name="Wilkins M.J."/>
            <person name="Karaoz U."/>
            <person name="Brodie E.L."/>
            <person name="Williams K.H."/>
            <person name="Hubbard S.S."/>
            <person name="Banfield J.F."/>
        </authorList>
    </citation>
    <scope>NUCLEOTIDE SEQUENCE [LARGE SCALE GENOMIC DNA]</scope>
</reference>
<keyword evidence="1" id="KW-0812">Transmembrane</keyword>
<feature type="transmembrane region" description="Helical" evidence="1">
    <location>
        <begin position="6"/>
        <end position="21"/>
    </location>
</feature>
<protein>
    <submittedName>
        <fullName evidence="2">Uncharacterized protein</fullName>
    </submittedName>
</protein>
<dbReference type="AlphaFoldDB" id="A0A1F6LKP2"/>
<feature type="transmembrane region" description="Helical" evidence="1">
    <location>
        <begin position="50"/>
        <end position="66"/>
    </location>
</feature>
<keyword evidence="1" id="KW-0472">Membrane</keyword>
<name>A0A1F6LKP2_9BACT</name>
<evidence type="ECO:0000256" key="1">
    <source>
        <dbReference type="SAM" id="Phobius"/>
    </source>
</evidence>
<comment type="caution">
    <text evidence="2">The sequence shown here is derived from an EMBL/GenBank/DDBJ whole genome shotgun (WGS) entry which is preliminary data.</text>
</comment>
<proteinExistence type="predicted"/>
<dbReference type="EMBL" id="MFPS01000005">
    <property type="protein sequence ID" value="OGH59951.1"/>
    <property type="molecule type" value="Genomic_DNA"/>
</dbReference>
<organism evidence="2 3">
    <name type="scientific">Candidatus Magasanikbacteria bacterium RIFCSPHIGHO2_01_FULL_33_34</name>
    <dbReference type="NCBI Taxonomy" id="1798671"/>
    <lineage>
        <taxon>Bacteria</taxon>
        <taxon>Candidatus Magasanikiibacteriota</taxon>
    </lineage>
</organism>
<keyword evidence="1" id="KW-1133">Transmembrane helix</keyword>